<protein>
    <submittedName>
        <fullName evidence="3">Heparinase II/III family protein</fullName>
    </submittedName>
</protein>
<proteinExistence type="predicted"/>
<dbReference type="SUPFAM" id="SSF48230">
    <property type="entry name" value="Chondroitin AC/alginate lyase"/>
    <property type="match status" value="1"/>
</dbReference>
<keyword evidence="4" id="KW-1185">Reference proteome</keyword>
<organism evidence="3 4">
    <name type="scientific">Paenibacillus alba</name>
    <dbReference type="NCBI Taxonomy" id="1197127"/>
    <lineage>
        <taxon>Bacteria</taxon>
        <taxon>Bacillati</taxon>
        <taxon>Bacillota</taxon>
        <taxon>Bacilli</taxon>
        <taxon>Bacillales</taxon>
        <taxon>Paenibacillaceae</taxon>
        <taxon>Paenibacillus</taxon>
    </lineage>
</organism>
<evidence type="ECO:0000259" key="2">
    <source>
        <dbReference type="Pfam" id="PF07940"/>
    </source>
</evidence>
<dbReference type="Proteomes" id="UP001338137">
    <property type="component" value="Unassembled WGS sequence"/>
</dbReference>
<dbReference type="EMBL" id="JARLKY010000012">
    <property type="protein sequence ID" value="MEC0226653.1"/>
    <property type="molecule type" value="Genomic_DNA"/>
</dbReference>
<feature type="domain" description="Heparinase II/III-like C-terminal" evidence="2">
    <location>
        <begin position="433"/>
        <end position="561"/>
    </location>
</feature>
<dbReference type="Gene3D" id="1.50.10.100">
    <property type="entry name" value="Chondroitin AC/alginate lyase"/>
    <property type="match status" value="1"/>
</dbReference>
<name>A0ABU6FXL3_9BACL</name>
<dbReference type="Gene3D" id="2.70.98.70">
    <property type="match status" value="1"/>
</dbReference>
<accession>A0ABU6FXL3</accession>
<evidence type="ECO:0000313" key="3">
    <source>
        <dbReference type="EMBL" id="MEC0226653.1"/>
    </source>
</evidence>
<dbReference type="InterPro" id="IPR012480">
    <property type="entry name" value="Hepar_II_III_C"/>
</dbReference>
<evidence type="ECO:0000256" key="1">
    <source>
        <dbReference type="ARBA" id="ARBA00004196"/>
    </source>
</evidence>
<dbReference type="Pfam" id="PF07940">
    <property type="entry name" value="Hepar_II_III_C"/>
    <property type="match status" value="1"/>
</dbReference>
<dbReference type="InterPro" id="IPR008929">
    <property type="entry name" value="Chondroitin_lyas"/>
</dbReference>
<comment type="subcellular location">
    <subcellularLocation>
        <location evidence="1">Cell envelope</location>
    </subcellularLocation>
</comment>
<comment type="caution">
    <text evidence="3">The sequence shown here is derived from an EMBL/GenBank/DDBJ whole genome shotgun (WGS) entry which is preliminary data.</text>
</comment>
<evidence type="ECO:0000313" key="4">
    <source>
        <dbReference type="Proteomes" id="UP001338137"/>
    </source>
</evidence>
<reference evidence="3 4" key="1">
    <citation type="submission" date="2023-03" db="EMBL/GenBank/DDBJ databases">
        <title>Bacillus Genome Sequencing.</title>
        <authorList>
            <person name="Dunlap C."/>
        </authorList>
    </citation>
    <scope>NUCLEOTIDE SEQUENCE [LARGE SCALE GENOMIC DNA]</scope>
    <source>
        <strain evidence="3 4">BD-533</strain>
    </source>
</reference>
<dbReference type="RefSeq" id="WP_326071070.1">
    <property type="nucleotide sequence ID" value="NZ_JARLKY010000012.1"/>
</dbReference>
<dbReference type="PANTHER" id="PTHR38045:SF1">
    <property type="entry name" value="HEPARINASE II_III-LIKE PROTEIN"/>
    <property type="match status" value="1"/>
</dbReference>
<gene>
    <name evidence="3" type="ORF">P4I72_05935</name>
</gene>
<dbReference type="PANTHER" id="PTHR38045">
    <property type="entry name" value="CHROMOSOME 1, WHOLE GENOME SHOTGUN SEQUENCE"/>
    <property type="match status" value="1"/>
</dbReference>
<sequence length="648" mass="73146">MRTRMEGKRLHISFKKVGRIPVNVALGNMEELKAALGAVKLDQSQLLFAGESAEQVKARLLSGQHGSQLVEEIRTEGAKLLQETMPELRYTLFRLYAEQGTRVEYEHVYFRRRNRLTTFALLAWLETEHGVYFDALLDTIWSILDEYTWCLPAHILQGPEMRGPIGEGQQAADLANASGEVFTIDLFAAETAFALSEISVLLGDALPDLLRVRIREEVLRRILRPFVTQAPSGWETATHNWASVCGGSIAAAAIYTLQDDDELAAVLGRAFPPLASYLSGFEEDGACTEGYMYWQYGFGYFTYAADLIQRRTGGAVDWFQDDKVRQIALFQQKCFLDGRKVVSFSDSHGEAGIFMGLSGYLKQLYPELEHPELGLRAGYRDDHCSRWAPALRNLLWAREDADGRPWHTASYYLADAQWLISRQLQPQGAYVFAAKGGHNNEPHNHNDLGHFLLYAQGETLLADLGSGRYTRAYFGPERYEILCNGSQGHSVPIIDGQYQQAGAAHRAELLEFTSTEAQDALALELSSAYGTEKVRQWVRRFTWRKTEPPTLVVSDRFEFTKAPTTLVERFISWHPPQQAEDGRIVIAPTKEARLFIGYDPSLFDWSVESFIHDDHYGQSRACYAIDFTLKPSGQIRLELSAMFICAFE</sequence>